<dbReference type="Pfam" id="PF00072">
    <property type="entry name" value="Response_reg"/>
    <property type="match status" value="1"/>
</dbReference>
<comment type="caution">
    <text evidence="4">The sequence shown here is derived from an EMBL/GenBank/DDBJ whole genome shotgun (WGS) entry which is preliminary data.</text>
</comment>
<evidence type="ECO:0000256" key="1">
    <source>
        <dbReference type="ARBA" id="ARBA00022553"/>
    </source>
</evidence>
<evidence type="ECO:0000259" key="3">
    <source>
        <dbReference type="PROSITE" id="PS50110"/>
    </source>
</evidence>
<feature type="domain" description="Response regulatory" evidence="3">
    <location>
        <begin position="9"/>
        <end position="117"/>
    </location>
</feature>
<dbReference type="SMART" id="SM00448">
    <property type="entry name" value="REC"/>
    <property type="match status" value="1"/>
</dbReference>
<gene>
    <name evidence="4" type="ORF">EPA99_08160</name>
</gene>
<keyword evidence="1 2" id="KW-0597">Phosphoprotein</keyword>
<evidence type="ECO:0000313" key="4">
    <source>
        <dbReference type="EMBL" id="RXR06600.1"/>
    </source>
</evidence>
<keyword evidence="5" id="KW-1185">Reference proteome</keyword>
<feature type="modified residue" description="4-aspartylphosphate" evidence="2">
    <location>
        <position position="58"/>
    </location>
</feature>
<protein>
    <submittedName>
        <fullName evidence="4">Response regulator</fullName>
    </submittedName>
</protein>
<dbReference type="InterPro" id="IPR050595">
    <property type="entry name" value="Bact_response_regulator"/>
</dbReference>
<dbReference type="PANTHER" id="PTHR44591:SF24">
    <property type="entry name" value="PROTEIN-GLUTAMATE METHYLESTERASE_PROTEIN-GLUTAMINE GLUTAMINASE 1"/>
    <property type="match status" value="1"/>
</dbReference>
<dbReference type="InterPro" id="IPR011006">
    <property type="entry name" value="CheY-like_superfamily"/>
</dbReference>
<dbReference type="PROSITE" id="PS50110">
    <property type="entry name" value="RESPONSE_REGULATORY"/>
    <property type="match status" value="1"/>
</dbReference>
<proteinExistence type="predicted"/>
<evidence type="ECO:0000313" key="5">
    <source>
        <dbReference type="Proteomes" id="UP000289784"/>
    </source>
</evidence>
<dbReference type="OrthoDB" id="582170at2"/>
<dbReference type="PANTHER" id="PTHR44591">
    <property type="entry name" value="STRESS RESPONSE REGULATOR PROTEIN 1"/>
    <property type="match status" value="1"/>
</dbReference>
<dbReference type="SUPFAM" id="SSF52172">
    <property type="entry name" value="CheY-like"/>
    <property type="match status" value="1"/>
</dbReference>
<accession>A0A4Q1JXR9</accession>
<reference evidence="4 5" key="1">
    <citation type="submission" date="2019-01" db="EMBL/GenBank/DDBJ databases">
        <title>Pseudoxanthomonas composti sp. nov., isolated from compost.</title>
        <authorList>
            <person name="Yang G."/>
        </authorList>
    </citation>
    <scope>NUCLEOTIDE SEQUENCE [LARGE SCALE GENOMIC DNA]</scope>
    <source>
        <strain evidence="4 5">GSS15</strain>
    </source>
</reference>
<organism evidence="4 5">
    <name type="scientific">Pseudoxanthomonas composti</name>
    <dbReference type="NCBI Taxonomy" id="2137479"/>
    <lineage>
        <taxon>Bacteria</taxon>
        <taxon>Pseudomonadati</taxon>
        <taxon>Pseudomonadota</taxon>
        <taxon>Gammaproteobacteria</taxon>
        <taxon>Lysobacterales</taxon>
        <taxon>Lysobacteraceae</taxon>
        <taxon>Pseudoxanthomonas</taxon>
    </lineage>
</organism>
<dbReference type="InterPro" id="IPR001789">
    <property type="entry name" value="Sig_transdc_resp-reg_receiver"/>
</dbReference>
<name>A0A4Q1JXR9_9GAMM</name>
<dbReference type="GO" id="GO:0000160">
    <property type="term" value="P:phosphorelay signal transduction system"/>
    <property type="evidence" value="ECO:0007669"/>
    <property type="project" value="InterPro"/>
</dbReference>
<dbReference type="RefSeq" id="WP_129470707.1">
    <property type="nucleotide sequence ID" value="NZ_SAWZ01000003.1"/>
</dbReference>
<evidence type="ECO:0000256" key="2">
    <source>
        <dbReference type="PROSITE-ProRule" id="PRU00169"/>
    </source>
</evidence>
<dbReference type="EMBL" id="SAWZ01000003">
    <property type="protein sequence ID" value="RXR06600.1"/>
    <property type="molecule type" value="Genomic_DNA"/>
</dbReference>
<dbReference type="Proteomes" id="UP000289784">
    <property type="component" value="Unassembled WGS sequence"/>
</dbReference>
<dbReference type="AlphaFoldDB" id="A0A4Q1JXR9"/>
<dbReference type="Gene3D" id="3.40.50.2300">
    <property type="match status" value="1"/>
</dbReference>
<sequence>MNSVLSGLKVLVVEDEPLVAILVEEVMDQAGARATIARDVPQALKALEAERFDAAVVDLNLRGQQSWPVADALVAQGIPYVLATGNADMGDARLQAAPVVAKPYSATQLVKVLGQAIAERAQA</sequence>